<name>A0ABQ4QSP7_9HYPH</name>
<protein>
    <submittedName>
        <fullName evidence="2">Uncharacterized protein</fullName>
    </submittedName>
</protein>
<dbReference type="Proteomes" id="UP001055167">
    <property type="component" value="Unassembled WGS sequence"/>
</dbReference>
<accession>A0ABQ4QSP7</accession>
<evidence type="ECO:0000313" key="2">
    <source>
        <dbReference type="EMBL" id="GJD47706.1"/>
    </source>
</evidence>
<dbReference type="EMBL" id="BPQH01000001">
    <property type="protein sequence ID" value="GJD47706.1"/>
    <property type="molecule type" value="Genomic_DNA"/>
</dbReference>
<sequence length="95" mass="9295">MILLATLWPAVLAALLVGLGAGLWAGWPAGPARRAAGGLLALGLGLAGLALAGVVPGRAGLWLESAALLLAAYLGGCALAALASRLRRPAPLRGP</sequence>
<keyword evidence="1" id="KW-1133">Transmembrane helix</keyword>
<reference evidence="2" key="2">
    <citation type="submission" date="2021-08" db="EMBL/GenBank/DDBJ databases">
        <authorList>
            <person name="Tani A."/>
            <person name="Ola A."/>
            <person name="Ogura Y."/>
            <person name="Katsura K."/>
            <person name="Hayashi T."/>
        </authorList>
    </citation>
    <scope>NUCLEOTIDE SEQUENCE</scope>
    <source>
        <strain evidence="2">KCTC 52305</strain>
    </source>
</reference>
<keyword evidence="1" id="KW-0472">Membrane</keyword>
<evidence type="ECO:0000313" key="3">
    <source>
        <dbReference type="Proteomes" id="UP001055167"/>
    </source>
</evidence>
<dbReference type="RefSeq" id="WP_128561118.1">
    <property type="nucleotide sequence ID" value="NZ_BPQH01000001.1"/>
</dbReference>
<comment type="caution">
    <text evidence="2">The sequence shown here is derived from an EMBL/GenBank/DDBJ whole genome shotgun (WGS) entry which is preliminary data.</text>
</comment>
<feature type="transmembrane region" description="Helical" evidence="1">
    <location>
        <begin position="6"/>
        <end position="25"/>
    </location>
</feature>
<evidence type="ECO:0000256" key="1">
    <source>
        <dbReference type="SAM" id="Phobius"/>
    </source>
</evidence>
<gene>
    <name evidence="2" type="ORF">OPKNFCMD_0416</name>
</gene>
<keyword evidence="1" id="KW-0812">Transmembrane</keyword>
<feature type="transmembrane region" description="Helical" evidence="1">
    <location>
        <begin position="61"/>
        <end position="83"/>
    </location>
</feature>
<proteinExistence type="predicted"/>
<organism evidence="2 3">
    <name type="scientific">Methylobacterium crusticola</name>
    <dbReference type="NCBI Taxonomy" id="1697972"/>
    <lineage>
        <taxon>Bacteria</taxon>
        <taxon>Pseudomonadati</taxon>
        <taxon>Pseudomonadota</taxon>
        <taxon>Alphaproteobacteria</taxon>
        <taxon>Hyphomicrobiales</taxon>
        <taxon>Methylobacteriaceae</taxon>
        <taxon>Methylobacterium</taxon>
    </lineage>
</organism>
<reference evidence="2" key="1">
    <citation type="journal article" date="2021" name="Front. Microbiol.">
        <title>Comprehensive Comparative Genomics and Phenotyping of Methylobacterium Species.</title>
        <authorList>
            <person name="Alessa O."/>
            <person name="Ogura Y."/>
            <person name="Fujitani Y."/>
            <person name="Takami H."/>
            <person name="Hayashi T."/>
            <person name="Sahin N."/>
            <person name="Tani A."/>
        </authorList>
    </citation>
    <scope>NUCLEOTIDE SEQUENCE</scope>
    <source>
        <strain evidence="2">KCTC 52305</strain>
    </source>
</reference>
<keyword evidence="3" id="KW-1185">Reference proteome</keyword>
<feature type="transmembrane region" description="Helical" evidence="1">
    <location>
        <begin position="37"/>
        <end position="55"/>
    </location>
</feature>